<protein>
    <submittedName>
        <fullName evidence="3">ATP-binding protein</fullName>
    </submittedName>
</protein>
<dbReference type="SUPFAM" id="SSF55874">
    <property type="entry name" value="ATPase domain of HSP90 chaperone/DNA topoisomerase II/histidine kinase"/>
    <property type="match status" value="1"/>
</dbReference>
<gene>
    <name evidence="3" type="ORF">ACFOYY_22530</name>
</gene>
<evidence type="ECO:0000256" key="1">
    <source>
        <dbReference type="ARBA" id="ARBA00022527"/>
    </source>
</evidence>
<dbReference type="Pfam" id="PF13581">
    <property type="entry name" value="HATPase_c_2"/>
    <property type="match status" value="1"/>
</dbReference>
<dbReference type="PANTHER" id="PTHR35526:SF3">
    <property type="entry name" value="ANTI-SIGMA-F FACTOR RSBW"/>
    <property type="match status" value="1"/>
</dbReference>
<accession>A0ABV8F6M2</accession>
<dbReference type="PANTHER" id="PTHR35526">
    <property type="entry name" value="ANTI-SIGMA-F FACTOR RSBW-RELATED"/>
    <property type="match status" value="1"/>
</dbReference>
<evidence type="ECO:0000259" key="2">
    <source>
        <dbReference type="Pfam" id="PF13581"/>
    </source>
</evidence>
<keyword evidence="3" id="KW-0067">ATP-binding</keyword>
<dbReference type="InterPro" id="IPR036890">
    <property type="entry name" value="HATPase_C_sf"/>
</dbReference>
<dbReference type="InterPro" id="IPR050267">
    <property type="entry name" value="Anti-sigma-factor_SerPK"/>
</dbReference>
<evidence type="ECO:0000313" key="4">
    <source>
        <dbReference type="Proteomes" id="UP001595698"/>
    </source>
</evidence>
<keyword evidence="4" id="KW-1185">Reference proteome</keyword>
<dbReference type="GO" id="GO:0005524">
    <property type="term" value="F:ATP binding"/>
    <property type="evidence" value="ECO:0007669"/>
    <property type="project" value="UniProtKB-KW"/>
</dbReference>
<dbReference type="Gene3D" id="3.30.565.10">
    <property type="entry name" value="Histidine kinase-like ATPase, C-terminal domain"/>
    <property type="match status" value="1"/>
</dbReference>
<keyword evidence="1" id="KW-0418">Kinase</keyword>
<dbReference type="CDD" id="cd16936">
    <property type="entry name" value="HATPase_RsbW-like"/>
    <property type="match status" value="1"/>
</dbReference>
<dbReference type="Proteomes" id="UP001595698">
    <property type="component" value="Unassembled WGS sequence"/>
</dbReference>
<keyword evidence="3" id="KW-0547">Nucleotide-binding</keyword>
<keyword evidence="1" id="KW-0723">Serine/threonine-protein kinase</keyword>
<dbReference type="InterPro" id="IPR003594">
    <property type="entry name" value="HATPase_dom"/>
</dbReference>
<reference evidence="4" key="1">
    <citation type="journal article" date="2019" name="Int. J. Syst. Evol. Microbiol.">
        <title>The Global Catalogue of Microorganisms (GCM) 10K type strain sequencing project: providing services to taxonomists for standard genome sequencing and annotation.</title>
        <authorList>
            <consortium name="The Broad Institute Genomics Platform"/>
            <consortium name="The Broad Institute Genome Sequencing Center for Infectious Disease"/>
            <person name="Wu L."/>
            <person name="Ma J."/>
        </authorList>
    </citation>
    <scope>NUCLEOTIDE SEQUENCE [LARGE SCALE GENOMIC DNA]</scope>
    <source>
        <strain evidence="4">TBRC 7912</strain>
    </source>
</reference>
<dbReference type="RefSeq" id="WP_352015238.1">
    <property type="nucleotide sequence ID" value="NZ_JBHSBC010000022.1"/>
</dbReference>
<proteinExistence type="predicted"/>
<evidence type="ECO:0000313" key="3">
    <source>
        <dbReference type="EMBL" id="MFC3982928.1"/>
    </source>
</evidence>
<name>A0ABV8F6M2_9ACTN</name>
<dbReference type="EMBL" id="JBHSBC010000022">
    <property type="protein sequence ID" value="MFC3982928.1"/>
    <property type="molecule type" value="Genomic_DNA"/>
</dbReference>
<sequence>MDIEFSLALPREAVGIPMVRRALGDSLRSLGVTESCVSDILLAVTEACANAVRHGGPANRYEVEVAIGYGRCDVQIIDRGQGLARLPEHYPPGDTENGRGILIMQAVVDEISFGVTPGRGTTVHLRKHLDWDDDALLLRESLACEGLVREGLMCDNRVRVGLPREDRVLAAV</sequence>
<organism evidence="3 4">
    <name type="scientific">Streptosporangium jomthongense</name>
    <dbReference type="NCBI Taxonomy" id="1193683"/>
    <lineage>
        <taxon>Bacteria</taxon>
        <taxon>Bacillati</taxon>
        <taxon>Actinomycetota</taxon>
        <taxon>Actinomycetes</taxon>
        <taxon>Streptosporangiales</taxon>
        <taxon>Streptosporangiaceae</taxon>
        <taxon>Streptosporangium</taxon>
    </lineage>
</organism>
<feature type="domain" description="Histidine kinase/HSP90-like ATPase" evidence="2">
    <location>
        <begin position="16"/>
        <end position="127"/>
    </location>
</feature>
<keyword evidence="1" id="KW-0808">Transferase</keyword>
<comment type="caution">
    <text evidence="3">The sequence shown here is derived from an EMBL/GenBank/DDBJ whole genome shotgun (WGS) entry which is preliminary data.</text>
</comment>